<dbReference type="PANTHER" id="PTHR43722:SF1">
    <property type="entry name" value="PROLINE IMINOPEPTIDASE"/>
    <property type="match status" value="1"/>
</dbReference>
<keyword evidence="4" id="KW-0378">Hydrolase</keyword>
<keyword evidence="5" id="KW-1185">Reference proteome</keyword>
<feature type="region of interest" description="Disordered" evidence="1">
    <location>
        <begin position="519"/>
        <end position="538"/>
    </location>
</feature>
<dbReference type="GO" id="GO:0005737">
    <property type="term" value="C:cytoplasm"/>
    <property type="evidence" value="ECO:0007669"/>
    <property type="project" value="InterPro"/>
</dbReference>
<evidence type="ECO:0000313" key="4">
    <source>
        <dbReference type="EMBL" id="VBA41561.1"/>
    </source>
</evidence>
<name>A0A498Q8D4_9MYCO</name>
<accession>A0A498Q8D4</accession>
<dbReference type="Pfam" id="PF00561">
    <property type="entry name" value="Abhydrolase_1"/>
    <property type="match status" value="1"/>
</dbReference>
<dbReference type="InterPro" id="IPR029058">
    <property type="entry name" value="AB_hydrolase_fold"/>
</dbReference>
<feature type="domain" description="Peptidase S33 tripeptidyl aminopeptidase-like C-terminal" evidence="3">
    <location>
        <begin position="436"/>
        <end position="521"/>
    </location>
</feature>
<dbReference type="PANTHER" id="PTHR43722">
    <property type="entry name" value="PROLINE IMINOPEPTIDASE"/>
    <property type="match status" value="1"/>
</dbReference>
<proteinExistence type="predicted"/>
<dbReference type="InterPro" id="IPR000073">
    <property type="entry name" value="AB_hydrolase_1"/>
</dbReference>
<feature type="compositionally biased region" description="Pro residues" evidence="1">
    <location>
        <begin position="69"/>
        <end position="78"/>
    </location>
</feature>
<dbReference type="Pfam" id="PF08386">
    <property type="entry name" value="Abhydrolase_4"/>
    <property type="match status" value="1"/>
</dbReference>
<dbReference type="GO" id="GO:0004177">
    <property type="term" value="F:aminopeptidase activity"/>
    <property type="evidence" value="ECO:0007669"/>
    <property type="project" value="UniProtKB-EC"/>
</dbReference>
<dbReference type="EC" id="3.1.1.-" evidence="4"/>
<gene>
    <name evidence="4" type="primary">caeB_2</name>
    <name evidence="4" type="ORF">LAUMK136_04106</name>
</gene>
<dbReference type="SUPFAM" id="SSF53474">
    <property type="entry name" value="alpha/beta-Hydrolases"/>
    <property type="match status" value="1"/>
</dbReference>
<organism evidence="4 5">
    <name type="scientific">Mycobacterium attenuatum</name>
    <dbReference type="NCBI Taxonomy" id="2341086"/>
    <lineage>
        <taxon>Bacteria</taxon>
        <taxon>Bacillati</taxon>
        <taxon>Actinomycetota</taxon>
        <taxon>Actinomycetes</taxon>
        <taxon>Mycobacteriales</taxon>
        <taxon>Mycobacteriaceae</taxon>
        <taxon>Mycobacterium</taxon>
    </lineage>
</organism>
<reference evidence="4 5" key="1">
    <citation type="submission" date="2018-09" db="EMBL/GenBank/DDBJ databases">
        <authorList>
            <person name="Tagini F."/>
        </authorList>
    </citation>
    <scope>NUCLEOTIDE SEQUENCE [LARGE SCALE GENOMIC DNA]</scope>
    <source>
        <strain evidence="4 5">MK136</strain>
    </source>
</reference>
<dbReference type="InterPro" id="IPR005944">
    <property type="entry name" value="Pro_iminopeptidase"/>
</dbReference>
<feature type="compositionally biased region" description="Low complexity" evidence="1">
    <location>
        <begin position="47"/>
        <end position="68"/>
    </location>
</feature>
<feature type="compositionally biased region" description="Pro residues" evidence="1">
    <location>
        <begin position="527"/>
        <end position="538"/>
    </location>
</feature>
<protein>
    <submittedName>
        <fullName evidence="4">Carboxylesterase B</fullName>
        <ecNumber evidence="4">3.1.1.-</ecNumber>
    </submittedName>
</protein>
<dbReference type="Gene3D" id="3.40.50.1820">
    <property type="entry name" value="alpha/beta hydrolase"/>
    <property type="match status" value="1"/>
</dbReference>
<evidence type="ECO:0000259" key="3">
    <source>
        <dbReference type="Pfam" id="PF08386"/>
    </source>
</evidence>
<dbReference type="Proteomes" id="UP000273307">
    <property type="component" value="Unassembled WGS sequence"/>
</dbReference>
<dbReference type="EMBL" id="UPHP01000113">
    <property type="protein sequence ID" value="VBA41561.1"/>
    <property type="molecule type" value="Genomic_DNA"/>
</dbReference>
<feature type="region of interest" description="Disordered" evidence="1">
    <location>
        <begin position="39"/>
        <end position="78"/>
    </location>
</feature>
<dbReference type="AlphaFoldDB" id="A0A498Q8D4"/>
<evidence type="ECO:0000256" key="1">
    <source>
        <dbReference type="SAM" id="MobiDB-lite"/>
    </source>
</evidence>
<feature type="domain" description="AB hydrolase-1" evidence="2">
    <location>
        <begin position="121"/>
        <end position="266"/>
    </location>
</feature>
<dbReference type="InterPro" id="IPR013595">
    <property type="entry name" value="Pept_S33_TAP-like_C"/>
</dbReference>
<dbReference type="GO" id="GO:0006508">
    <property type="term" value="P:proteolysis"/>
    <property type="evidence" value="ECO:0007669"/>
    <property type="project" value="InterPro"/>
</dbReference>
<evidence type="ECO:0000259" key="2">
    <source>
        <dbReference type="Pfam" id="PF00561"/>
    </source>
</evidence>
<dbReference type="RefSeq" id="WP_244605066.1">
    <property type="nucleotide sequence ID" value="NZ_UPHP01000113.1"/>
</dbReference>
<evidence type="ECO:0000313" key="5">
    <source>
        <dbReference type="Proteomes" id="UP000273307"/>
    </source>
</evidence>
<sequence length="538" mass="56881">MTLRVWVPRRLGGGLDGVGRSALVLAVTLALLCTACMHSPSPSSQRPSATAATSGPTTAAHPPAQYAPAPCPTTPQPVPKLEDARCAVLVVPENRTKPGGRTLRLAVAIIPSETQPAAADPIVFITGGPGEDAILDPPIAEGVGLNRTRDLILLSQRGNHSSQPALTCPEIDRFFARRVSLVYDATSTGDEYVQAVRACHDRLAGGADLTAFNSTESAYDLIDLRNALHVDQWNVFSHSYGTDLALIYSRLDAPAIRSLVLDGMTPPSIASPAWTWSSAREAFDNMMSACTVQPACQAHYPNLADTFVRLVNQIEAHPATTTVKVEGAGDTQVVLDGGALLNWMVPLGTHFPAELPAGIDELAHGNPARIARQWASAWVNPGKAGMMGWGLTLSIWCSEWVPFESADDQLRAARQAFAALPDSVRAQAPQLPFLRQGCTAWNVPKAADWVRGVSDAAMPALALSGSYDGQTGAASGQYVAQHLPHAISVTVPGVAHGIYADRCGAAVIASFFDNPQQPDTSCIDTTTPPPYAINPPPP</sequence>